<dbReference type="Gene3D" id="6.10.340.10">
    <property type="match status" value="1"/>
</dbReference>
<feature type="transmembrane region" description="Helical" evidence="14">
    <location>
        <begin position="7"/>
        <end position="32"/>
    </location>
</feature>
<dbReference type="InterPro" id="IPR003660">
    <property type="entry name" value="HAMP_dom"/>
</dbReference>
<evidence type="ECO:0000313" key="17">
    <source>
        <dbReference type="EMBL" id="RZT98518.1"/>
    </source>
</evidence>
<keyword evidence="11 14" id="KW-1133">Transmembrane helix</keyword>
<dbReference type="GO" id="GO:0000155">
    <property type="term" value="F:phosphorelay sensor kinase activity"/>
    <property type="evidence" value="ECO:0007669"/>
    <property type="project" value="InterPro"/>
</dbReference>
<keyword evidence="5" id="KW-0597">Phosphoprotein</keyword>
<dbReference type="FunFam" id="1.10.287.130:FF:000001">
    <property type="entry name" value="Two-component sensor histidine kinase"/>
    <property type="match status" value="1"/>
</dbReference>
<keyword evidence="12 14" id="KW-0902">Two-component regulatory system</keyword>
<evidence type="ECO:0000256" key="14">
    <source>
        <dbReference type="RuleBase" id="RU364088"/>
    </source>
</evidence>
<evidence type="ECO:0000256" key="2">
    <source>
        <dbReference type="ARBA" id="ARBA00004533"/>
    </source>
</evidence>
<feature type="domain" description="Histidine kinase" evidence="15">
    <location>
        <begin position="252"/>
        <end position="466"/>
    </location>
</feature>
<keyword evidence="18" id="KW-1185">Reference proteome</keyword>
<keyword evidence="8 14" id="KW-0547">Nucleotide-binding</keyword>
<dbReference type="InterPro" id="IPR036890">
    <property type="entry name" value="HATPase_C_sf"/>
</dbReference>
<evidence type="ECO:0000256" key="6">
    <source>
        <dbReference type="ARBA" id="ARBA00022679"/>
    </source>
</evidence>
<keyword evidence="13 14" id="KW-0472">Membrane</keyword>
<dbReference type="PROSITE" id="PS50109">
    <property type="entry name" value="HIS_KIN"/>
    <property type="match status" value="1"/>
</dbReference>
<gene>
    <name evidence="17" type="ORF">EV681_0296</name>
</gene>
<evidence type="ECO:0000256" key="8">
    <source>
        <dbReference type="ARBA" id="ARBA00022741"/>
    </source>
</evidence>
<evidence type="ECO:0000259" key="15">
    <source>
        <dbReference type="PROSITE" id="PS50109"/>
    </source>
</evidence>
<dbReference type="PANTHER" id="PTHR45436:SF3">
    <property type="entry name" value="SENSOR HISTIDINE KINASE HPRS"/>
    <property type="match status" value="1"/>
</dbReference>
<keyword evidence="3 14" id="KW-1003">Cell membrane</keyword>
<dbReference type="EMBL" id="SHKO01000001">
    <property type="protein sequence ID" value="RZT98518.1"/>
    <property type="molecule type" value="Genomic_DNA"/>
</dbReference>
<evidence type="ECO:0000256" key="9">
    <source>
        <dbReference type="ARBA" id="ARBA00022777"/>
    </source>
</evidence>
<comment type="function">
    <text evidence="14">Member of a two-component regulatory system.</text>
</comment>
<dbReference type="CDD" id="cd00082">
    <property type="entry name" value="HisKA"/>
    <property type="match status" value="1"/>
</dbReference>
<sequence>MPGKRRSLAIWATLSFAVISCLIVSSLGFYLYSSAKQALEVRADYTLIGRVERFRALLHDLYNVRQMEERPAIFESMLGNEKDVRIFQRENGTPFIVVNPDRMTPPPMIPVPVGQRLTINALHAGERADGIRVRWVSALADIGDQGGTVRITAAYVMTQEAGLLHDYLLRVIGAIVLAVLLTTLLSYLLLKRGLRSLTRMSQLAAQITPSQLTLRFPDTGVPSELHQLAIAFNAMLDRLQGGFEHLSQFSADLAHELRTPVNILMGQTQVALGRVRTKEEYEQLLESNLEELERIAHIIENILFLSRADHATIAIERAPLDLATELHKIGEYFEGPAQERGMALHVSASGQVVANTVMWRRAVNNLVINAIRYGRSGMPILLSAHAEPSGCTVTIENTSEPVSQSQAERMFDRFYRGDQSRNEYTESNGLGLALVKAIMALHGGTATVLAMPAGQIRFALHFPADPASSQT</sequence>
<dbReference type="RefSeq" id="WP_130303150.1">
    <property type="nucleotide sequence ID" value="NZ_SHKO01000001.1"/>
</dbReference>
<evidence type="ECO:0000256" key="13">
    <source>
        <dbReference type="ARBA" id="ARBA00023136"/>
    </source>
</evidence>
<keyword evidence="4 14" id="KW-0997">Cell inner membrane</keyword>
<dbReference type="Gene3D" id="3.30.565.10">
    <property type="entry name" value="Histidine kinase-like ATPase, C-terminal domain"/>
    <property type="match status" value="1"/>
</dbReference>
<protein>
    <recommendedName>
        <fullName evidence="14">Sensor protein</fullName>
        <ecNumber evidence="14">2.7.13.3</ecNumber>
    </recommendedName>
</protein>
<organism evidence="17 18">
    <name type="scientific">Advenella incenata</name>
    <dbReference type="NCBI Taxonomy" id="267800"/>
    <lineage>
        <taxon>Bacteria</taxon>
        <taxon>Pseudomonadati</taxon>
        <taxon>Pseudomonadota</taxon>
        <taxon>Betaproteobacteria</taxon>
        <taxon>Burkholderiales</taxon>
        <taxon>Alcaligenaceae</taxon>
    </lineage>
</organism>
<dbReference type="OrthoDB" id="9786919at2"/>
<dbReference type="SMART" id="SM00387">
    <property type="entry name" value="HATPase_c"/>
    <property type="match status" value="1"/>
</dbReference>
<name>A0A4Q7VQN8_9BURK</name>
<evidence type="ECO:0000256" key="1">
    <source>
        <dbReference type="ARBA" id="ARBA00000085"/>
    </source>
</evidence>
<dbReference type="InterPro" id="IPR006290">
    <property type="entry name" value="CztS_silS_copS"/>
</dbReference>
<evidence type="ECO:0000256" key="4">
    <source>
        <dbReference type="ARBA" id="ARBA00022519"/>
    </source>
</evidence>
<comment type="subcellular location">
    <subcellularLocation>
        <location evidence="2 14">Cell inner membrane</location>
    </subcellularLocation>
</comment>
<evidence type="ECO:0000256" key="11">
    <source>
        <dbReference type="ARBA" id="ARBA00022989"/>
    </source>
</evidence>
<dbReference type="PROSITE" id="PS51257">
    <property type="entry name" value="PROKAR_LIPOPROTEIN"/>
    <property type="match status" value="1"/>
</dbReference>
<dbReference type="PROSITE" id="PS50885">
    <property type="entry name" value="HAMP"/>
    <property type="match status" value="1"/>
</dbReference>
<dbReference type="NCBIfam" id="TIGR01386">
    <property type="entry name" value="cztS_silS_copS"/>
    <property type="match status" value="1"/>
</dbReference>
<dbReference type="CDD" id="cd00075">
    <property type="entry name" value="HATPase"/>
    <property type="match status" value="1"/>
</dbReference>
<dbReference type="AlphaFoldDB" id="A0A4Q7VQN8"/>
<proteinExistence type="predicted"/>
<dbReference type="SUPFAM" id="SSF55874">
    <property type="entry name" value="ATPase domain of HSP90 chaperone/DNA topoisomerase II/histidine kinase"/>
    <property type="match status" value="1"/>
</dbReference>
<reference evidence="17 18" key="1">
    <citation type="submission" date="2019-02" db="EMBL/GenBank/DDBJ databases">
        <title>Genomic Encyclopedia of Type Strains, Phase IV (KMG-IV): sequencing the most valuable type-strain genomes for metagenomic binning, comparative biology and taxonomic classification.</title>
        <authorList>
            <person name="Goeker M."/>
        </authorList>
    </citation>
    <scope>NUCLEOTIDE SEQUENCE [LARGE SCALE GENOMIC DNA]</scope>
    <source>
        <strain evidence="17 18">DSM 23814</strain>
    </source>
</reference>
<comment type="catalytic activity">
    <reaction evidence="1 14">
        <text>ATP + protein L-histidine = ADP + protein N-phospho-L-histidine.</text>
        <dbReference type="EC" id="2.7.13.3"/>
    </reaction>
</comment>
<dbReference type="PANTHER" id="PTHR45436">
    <property type="entry name" value="SENSOR HISTIDINE KINASE YKOH"/>
    <property type="match status" value="1"/>
</dbReference>
<feature type="transmembrane region" description="Helical" evidence="14">
    <location>
        <begin position="167"/>
        <end position="190"/>
    </location>
</feature>
<evidence type="ECO:0000259" key="16">
    <source>
        <dbReference type="PROSITE" id="PS50885"/>
    </source>
</evidence>
<dbReference type="Pfam" id="PF00512">
    <property type="entry name" value="HisKA"/>
    <property type="match status" value="1"/>
</dbReference>
<dbReference type="CDD" id="cd06225">
    <property type="entry name" value="HAMP"/>
    <property type="match status" value="1"/>
</dbReference>
<dbReference type="InterPro" id="IPR003594">
    <property type="entry name" value="HATPase_dom"/>
</dbReference>
<dbReference type="Pfam" id="PF02518">
    <property type="entry name" value="HATPase_c"/>
    <property type="match status" value="1"/>
</dbReference>
<dbReference type="SMART" id="SM00388">
    <property type="entry name" value="HisKA"/>
    <property type="match status" value="1"/>
</dbReference>
<dbReference type="InterPro" id="IPR005467">
    <property type="entry name" value="His_kinase_dom"/>
</dbReference>
<evidence type="ECO:0000256" key="12">
    <source>
        <dbReference type="ARBA" id="ARBA00023012"/>
    </source>
</evidence>
<dbReference type="EC" id="2.7.13.3" evidence="14"/>
<evidence type="ECO:0000256" key="3">
    <source>
        <dbReference type="ARBA" id="ARBA00022475"/>
    </source>
</evidence>
<keyword evidence="10 14" id="KW-0067">ATP-binding</keyword>
<dbReference type="InterPro" id="IPR036097">
    <property type="entry name" value="HisK_dim/P_sf"/>
</dbReference>
<dbReference type="Proteomes" id="UP000293398">
    <property type="component" value="Unassembled WGS sequence"/>
</dbReference>
<comment type="caution">
    <text evidence="17">The sequence shown here is derived from an EMBL/GenBank/DDBJ whole genome shotgun (WGS) entry which is preliminary data.</text>
</comment>
<accession>A0A4Q7VQN8</accession>
<dbReference type="GO" id="GO:0005524">
    <property type="term" value="F:ATP binding"/>
    <property type="evidence" value="ECO:0007669"/>
    <property type="project" value="UniProtKB-KW"/>
</dbReference>
<keyword evidence="6 14" id="KW-0808">Transferase</keyword>
<dbReference type="Gene3D" id="1.10.287.130">
    <property type="match status" value="1"/>
</dbReference>
<feature type="domain" description="HAMP" evidence="16">
    <location>
        <begin position="191"/>
        <end position="244"/>
    </location>
</feature>
<evidence type="ECO:0000256" key="7">
    <source>
        <dbReference type="ARBA" id="ARBA00022692"/>
    </source>
</evidence>
<dbReference type="GO" id="GO:0005886">
    <property type="term" value="C:plasma membrane"/>
    <property type="evidence" value="ECO:0007669"/>
    <property type="project" value="UniProtKB-SubCell"/>
</dbReference>
<dbReference type="Pfam" id="PF00672">
    <property type="entry name" value="HAMP"/>
    <property type="match status" value="1"/>
</dbReference>
<evidence type="ECO:0000256" key="5">
    <source>
        <dbReference type="ARBA" id="ARBA00022553"/>
    </source>
</evidence>
<keyword evidence="9 14" id="KW-0418">Kinase</keyword>
<dbReference type="SMART" id="SM00304">
    <property type="entry name" value="HAMP"/>
    <property type="match status" value="1"/>
</dbReference>
<keyword evidence="7 14" id="KW-0812">Transmembrane</keyword>
<dbReference type="InterPro" id="IPR050428">
    <property type="entry name" value="TCS_sensor_his_kinase"/>
</dbReference>
<evidence type="ECO:0000256" key="10">
    <source>
        <dbReference type="ARBA" id="ARBA00022840"/>
    </source>
</evidence>
<evidence type="ECO:0000313" key="18">
    <source>
        <dbReference type="Proteomes" id="UP000293398"/>
    </source>
</evidence>
<dbReference type="SUPFAM" id="SSF47384">
    <property type="entry name" value="Homodimeric domain of signal transducing histidine kinase"/>
    <property type="match status" value="1"/>
</dbReference>
<dbReference type="InterPro" id="IPR003661">
    <property type="entry name" value="HisK_dim/P_dom"/>
</dbReference>